<dbReference type="SFLD" id="SFLDG01129">
    <property type="entry name" value="C1.5:_HAD__Beta-PGM__Phosphata"/>
    <property type="match status" value="1"/>
</dbReference>
<dbReference type="InterPro" id="IPR006439">
    <property type="entry name" value="HAD-SF_hydro_IA"/>
</dbReference>
<name>A0A1H9FSA3_9GAMM</name>
<dbReference type="RefSeq" id="WP_245756520.1">
    <property type="nucleotide sequence ID" value="NZ_AP025284.1"/>
</dbReference>
<dbReference type="PANTHER" id="PTHR43885:SF1">
    <property type="entry name" value="SUPERFAMILY HYDROLASE, PUTATIVE (AFU_ORTHOLOGUE AFUA_4G13290)-RELATED"/>
    <property type="match status" value="1"/>
</dbReference>
<dbReference type="AlphaFoldDB" id="A0A1H9FSA3"/>
<dbReference type="InterPro" id="IPR023214">
    <property type="entry name" value="HAD_sf"/>
</dbReference>
<evidence type="ECO:0000313" key="2">
    <source>
        <dbReference type="Proteomes" id="UP000198749"/>
    </source>
</evidence>
<reference evidence="2" key="1">
    <citation type="submission" date="2016-10" db="EMBL/GenBank/DDBJ databases">
        <authorList>
            <person name="Varghese N."/>
            <person name="Submissions S."/>
        </authorList>
    </citation>
    <scope>NUCLEOTIDE SEQUENCE [LARGE SCALE GENOMIC DNA]</scope>
    <source>
        <strain evidence="2">DSM 18887</strain>
    </source>
</reference>
<keyword evidence="2" id="KW-1185">Reference proteome</keyword>
<dbReference type="NCBIfam" id="TIGR01509">
    <property type="entry name" value="HAD-SF-IA-v3"/>
    <property type="match status" value="1"/>
</dbReference>
<dbReference type="EMBL" id="FOGB01000003">
    <property type="protein sequence ID" value="SEQ40821.1"/>
    <property type="molecule type" value="Genomic_DNA"/>
</dbReference>
<protein>
    <submittedName>
        <fullName evidence="1">Haloacid dehalogenase superfamily, subfamily IA, variant 3 with third motif having DD or ED</fullName>
    </submittedName>
</protein>
<sequence>MIETICQAGYWVFDLDGTLTHPVHDFERIRSELGLPAGCDILATIADRPEPERQALNYQLDQWEYFYADQVQPAIGVNECLEFLGSKGCLLGILTRNKREVALHCLEVIGVSHLFNPAAVLGRDDALAKPDPHGVRLLLERWQARPEQAVMVGDFRYDLEVGRAAGVATVHVDARCDRQWPELTDLRVGTLSELHQLLRA</sequence>
<dbReference type="STRING" id="355243.SAMN03080615_01411"/>
<dbReference type="PANTHER" id="PTHR43885">
    <property type="entry name" value="HALOACID DEHALOGENASE-LIKE HYDROLASE"/>
    <property type="match status" value="1"/>
</dbReference>
<dbReference type="Gene3D" id="3.40.50.1000">
    <property type="entry name" value="HAD superfamily/HAD-like"/>
    <property type="match status" value="1"/>
</dbReference>
<dbReference type="Proteomes" id="UP000198749">
    <property type="component" value="Unassembled WGS sequence"/>
</dbReference>
<proteinExistence type="predicted"/>
<organism evidence="1 2">
    <name type="scientific">Amphritea atlantica</name>
    <dbReference type="NCBI Taxonomy" id="355243"/>
    <lineage>
        <taxon>Bacteria</taxon>
        <taxon>Pseudomonadati</taxon>
        <taxon>Pseudomonadota</taxon>
        <taxon>Gammaproteobacteria</taxon>
        <taxon>Oceanospirillales</taxon>
        <taxon>Oceanospirillaceae</taxon>
        <taxon>Amphritea</taxon>
    </lineage>
</organism>
<gene>
    <name evidence="1" type="ORF">SAMN03080615_01411</name>
</gene>
<dbReference type="InterPro" id="IPR036412">
    <property type="entry name" value="HAD-like_sf"/>
</dbReference>
<accession>A0A1H9FSA3</accession>
<evidence type="ECO:0000313" key="1">
    <source>
        <dbReference type="EMBL" id="SEQ40821.1"/>
    </source>
</evidence>
<dbReference type="SFLD" id="SFLDS00003">
    <property type="entry name" value="Haloacid_Dehalogenase"/>
    <property type="match status" value="1"/>
</dbReference>
<dbReference type="SUPFAM" id="SSF56784">
    <property type="entry name" value="HAD-like"/>
    <property type="match status" value="1"/>
</dbReference>
<dbReference type="Pfam" id="PF13419">
    <property type="entry name" value="HAD_2"/>
    <property type="match status" value="1"/>
</dbReference>
<dbReference type="Gene3D" id="1.10.260.80">
    <property type="match status" value="1"/>
</dbReference>
<dbReference type="InterPro" id="IPR041492">
    <property type="entry name" value="HAD_2"/>
</dbReference>